<dbReference type="PROSITE" id="PS50206">
    <property type="entry name" value="RHODANESE_3"/>
    <property type="match status" value="2"/>
</dbReference>
<dbReference type="Gene3D" id="3.40.250.10">
    <property type="entry name" value="Rhodanese-like domain"/>
    <property type="match status" value="2"/>
</dbReference>
<sequence>METKLLSFGAVMISVIALFGGAEGGCRSCGGGDVAWGGEVWLEGVLGGPSMAATGVSAAEAGVENVAEEPIIPEEPTVVEADELSTEDLSSWSISAEELRISLDRGTKPVVAFVSNIPPHGSYIDGSIELPSKSLITGDGSLGSPEDMAAVLGRAGVTEEDGLVLYGDCFSCGDVTFVFWIMKYLGHRDVAVLRGYEKEWSSAGIPLSGATSAKADAVYTPDPRPDLMADYKSVAAGVYQVVDARTADQFRAGHIPGAVNIDYHQVMEGSWLKSDSDLAEIFADLDEDKPVAVYTKNGGTASIVWYALKLQGHDASLYTWNDWLGHRS</sequence>
<evidence type="ECO:0000256" key="1">
    <source>
        <dbReference type="ARBA" id="ARBA00022737"/>
    </source>
</evidence>
<feature type="domain" description="Rhodanese" evidence="2">
    <location>
        <begin position="235"/>
        <end position="327"/>
    </location>
</feature>
<dbReference type="InterPro" id="IPR001763">
    <property type="entry name" value="Rhodanese-like_dom"/>
</dbReference>
<reference evidence="3 4" key="1">
    <citation type="submission" date="2023-03" db="EMBL/GenBank/DDBJ databases">
        <title>WGS of Methanotrichaceae archaeon Mx.</title>
        <authorList>
            <person name="Sorokin D.Y."/>
            <person name="Merkel A.Y."/>
        </authorList>
    </citation>
    <scope>NUCLEOTIDE SEQUENCE [LARGE SCALE GENOMIC DNA]</scope>
    <source>
        <strain evidence="3 4">Mx</strain>
    </source>
</reference>
<dbReference type="PROSITE" id="PS00380">
    <property type="entry name" value="RHODANESE_1"/>
    <property type="match status" value="1"/>
</dbReference>
<dbReference type="InterPro" id="IPR036873">
    <property type="entry name" value="Rhodanese-like_dom_sf"/>
</dbReference>
<dbReference type="Proteomes" id="UP001220010">
    <property type="component" value="Unassembled WGS sequence"/>
</dbReference>
<gene>
    <name evidence="3" type="ORF">P0O15_07810</name>
</gene>
<dbReference type="SMART" id="SM00450">
    <property type="entry name" value="RHOD"/>
    <property type="match status" value="2"/>
</dbReference>
<dbReference type="EMBL" id="JARFPK010000026">
    <property type="protein sequence ID" value="MDF0591072.1"/>
    <property type="molecule type" value="Genomic_DNA"/>
</dbReference>
<keyword evidence="4" id="KW-1185">Reference proteome</keyword>
<dbReference type="SUPFAM" id="SSF52821">
    <property type="entry name" value="Rhodanese/Cell cycle control phosphatase"/>
    <property type="match status" value="2"/>
</dbReference>
<name>A0ABT5X915_9EURY</name>
<proteinExistence type="predicted"/>
<keyword evidence="1" id="KW-0677">Repeat</keyword>
<evidence type="ECO:0000313" key="4">
    <source>
        <dbReference type="Proteomes" id="UP001220010"/>
    </source>
</evidence>
<organism evidence="3 4">
    <name type="scientific">Candidatus Methanocrinis natronophilus</name>
    <dbReference type="NCBI Taxonomy" id="3033396"/>
    <lineage>
        <taxon>Archaea</taxon>
        <taxon>Methanobacteriati</taxon>
        <taxon>Methanobacteriota</taxon>
        <taxon>Stenosarchaea group</taxon>
        <taxon>Methanomicrobia</taxon>
        <taxon>Methanotrichales</taxon>
        <taxon>Methanotrichaceae</taxon>
        <taxon>Methanocrinis</taxon>
    </lineage>
</organism>
<feature type="domain" description="Rhodanese" evidence="2">
    <location>
        <begin position="121"/>
        <end position="209"/>
    </location>
</feature>
<dbReference type="InterPro" id="IPR001307">
    <property type="entry name" value="Thiosulphate_STrfase_CS"/>
</dbReference>
<dbReference type="InterPro" id="IPR051126">
    <property type="entry name" value="Thiosulfate_sulfurtransferase"/>
</dbReference>
<dbReference type="PANTHER" id="PTHR43855">
    <property type="entry name" value="THIOSULFATE SULFURTRANSFERASE"/>
    <property type="match status" value="1"/>
</dbReference>
<comment type="caution">
    <text evidence="3">The sequence shown here is derived from an EMBL/GenBank/DDBJ whole genome shotgun (WGS) entry which is preliminary data.</text>
</comment>
<accession>A0ABT5X915</accession>
<dbReference type="RefSeq" id="WP_316966815.1">
    <property type="nucleotide sequence ID" value="NZ_JARFPK010000026.1"/>
</dbReference>
<dbReference type="PANTHER" id="PTHR43855:SF1">
    <property type="entry name" value="THIOSULFATE SULFURTRANSFERASE"/>
    <property type="match status" value="1"/>
</dbReference>
<dbReference type="Pfam" id="PF00581">
    <property type="entry name" value="Rhodanese"/>
    <property type="match status" value="1"/>
</dbReference>
<evidence type="ECO:0000313" key="3">
    <source>
        <dbReference type="EMBL" id="MDF0591072.1"/>
    </source>
</evidence>
<evidence type="ECO:0000259" key="2">
    <source>
        <dbReference type="PROSITE" id="PS50206"/>
    </source>
</evidence>
<protein>
    <submittedName>
        <fullName evidence="3">Rhodanese-like domain-containing protein</fullName>
    </submittedName>
</protein>